<evidence type="ECO:0000256" key="1">
    <source>
        <dbReference type="ARBA" id="ARBA00010105"/>
    </source>
</evidence>
<evidence type="ECO:0008006" key="4">
    <source>
        <dbReference type="Google" id="ProtNLM"/>
    </source>
</evidence>
<gene>
    <name evidence="2" type="ORF">MVES_000101</name>
</gene>
<dbReference type="Proteomes" id="UP000232875">
    <property type="component" value="Unassembled WGS sequence"/>
</dbReference>
<dbReference type="AlphaFoldDB" id="A0A2N1JG86"/>
<dbReference type="OrthoDB" id="10265310at2759"/>
<dbReference type="PANTHER" id="PTHR11215">
    <property type="entry name" value="METAL DEPENDENT HYDROLASE - RELATED"/>
    <property type="match status" value="1"/>
</dbReference>
<dbReference type="PANTHER" id="PTHR11215:SF1">
    <property type="entry name" value="MYG1 EXONUCLEASE"/>
    <property type="match status" value="1"/>
</dbReference>
<proteinExistence type="inferred from homology"/>
<sequence>MTESKRIKLDEVKNPVIVTHSGTFHADDALAVSMLRKLPVFAEAELVRTRDMDKIANGTIVVDVGAEYDPARQRYDHHQRGFMETFDDEHTTKLSSAGLIWKHFGEHILAAHLNLGLDNGLVRLFFKKMYDDFVEAIDAIDNGISLYPEVAGPPRYRSRTDLSSRVGHMNPRWNEPFEESDLLVRFRRASQMAGSEFFERVDDMMLAWYPARQIVQEAIEARKSFEGADPQGRIVLFDRIVGWKSHMYELEAEMEISGDEQPLYVIYPDESGKWRVQAVPVSLESFTSRRALPEPWRGIRDEQLSELTEIPGCIFVHQSGFIGGNATKEGALKMARKALA</sequence>
<comment type="similarity">
    <text evidence="1">Belongs to the MYG1 family.</text>
</comment>
<dbReference type="GO" id="GO:0005634">
    <property type="term" value="C:nucleus"/>
    <property type="evidence" value="ECO:0007669"/>
    <property type="project" value="TreeGrafter"/>
</dbReference>
<dbReference type="EMBL" id="KZ454987">
    <property type="protein sequence ID" value="PKI85545.1"/>
    <property type="molecule type" value="Genomic_DNA"/>
</dbReference>
<evidence type="ECO:0000313" key="2">
    <source>
        <dbReference type="EMBL" id="PKI85545.1"/>
    </source>
</evidence>
<accession>A0A2N1JG86</accession>
<dbReference type="Pfam" id="PF03690">
    <property type="entry name" value="MYG1_exonuc"/>
    <property type="match status" value="1"/>
</dbReference>
<evidence type="ECO:0000313" key="3">
    <source>
        <dbReference type="Proteomes" id="UP000232875"/>
    </source>
</evidence>
<protein>
    <recommendedName>
        <fullName evidence="4">Metal-dependent protein hydrolase</fullName>
    </recommendedName>
</protein>
<dbReference type="GO" id="GO:0005737">
    <property type="term" value="C:cytoplasm"/>
    <property type="evidence" value="ECO:0007669"/>
    <property type="project" value="TreeGrafter"/>
</dbReference>
<keyword evidence="3" id="KW-1185">Reference proteome</keyword>
<reference evidence="2 3" key="1">
    <citation type="submission" date="2017-10" db="EMBL/GenBank/DDBJ databases">
        <title>A novel species of cold-tolerant Malassezia isolated from bats.</title>
        <authorList>
            <person name="Lorch J.M."/>
            <person name="Palmer J.M."/>
            <person name="Vanderwolf K.J."/>
            <person name="Schmidt K.Z."/>
            <person name="Verant M.L."/>
            <person name="Weller T.J."/>
            <person name="Blehert D.S."/>
        </authorList>
    </citation>
    <scope>NUCLEOTIDE SEQUENCE [LARGE SCALE GENOMIC DNA]</scope>
    <source>
        <strain evidence="2 3">NWHC:44797-103</strain>
    </source>
</reference>
<name>A0A2N1JG86_9BASI</name>
<dbReference type="InterPro" id="IPR003226">
    <property type="entry name" value="MYG1_exonuclease"/>
</dbReference>
<dbReference type="STRING" id="2020962.A0A2N1JG86"/>
<organism evidence="2 3">
    <name type="scientific">Malassezia vespertilionis</name>
    <dbReference type="NCBI Taxonomy" id="2020962"/>
    <lineage>
        <taxon>Eukaryota</taxon>
        <taxon>Fungi</taxon>
        <taxon>Dikarya</taxon>
        <taxon>Basidiomycota</taxon>
        <taxon>Ustilaginomycotina</taxon>
        <taxon>Malasseziomycetes</taxon>
        <taxon>Malasseziales</taxon>
        <taxon>Malasseziaceae</taxon>
        <taxon>Malassezia</taxon>
    </lineage>
</organism>